<name>A0A1S4D834_TOBAC</name>
<dbReference type="OMA" id="EYHAMAH"/>
<accession>A0A1S4D834</accession>
<dbReference type="KEGG" id="nta:107826933"/>
<sequence length="143" mass="16554">MVAALHLLRYLKGTLDFGLFYSNNLDFSVKAYTDSDWASFPDTRKSVSDYCIFLRDSLVGWKSKKHHVVSLSSAKAEYRVVRHVVVELVWLSQLLHDLTVPVSVFCNNMAALHIAKNSVFHERTKHIEVDCHFIRNKLAEWFL</sequence>
<evidence type="ECO:0000313" key="1">
    <source>
        <dbReference type="RefSeq" id="XP_016509464.1"/>
    </source>
</evidence>
<dbReference type="RefSeq" id="XP_016509464.1">
    <property type="nucleotide sequence ID" value="XM_016653978.1"/>
</dbReference>
<dbReference type="OrthoDB" id="1731766at2759"/>
<dbReference type="CDD" id="cd09272">
    <property type="entry name" value="RNase_HI_RT_Ty1"/>
    <property type="match status" value="1"/>
</dbReference>
<dbReference type="PaxDb" id="4097-A0A1S4D834"/>
<proteinExistence type="predicted"/>
<reference evidence="1" key="1">
    <citation type="submission" date="2025-08" db="UniProtKB">
        <authorList>
            <consortium name="RefSeq"/>
        </authorList>
    </citation>
    <scope>IDENTIFICATION</scope>
</reference>
<dbReference type="STRING" id="4097.A0A1S4D834"/>
<protein>
    <submittedName>
        <fullName evidence="1">Uncharacterized mitochondrial protein AtMg00810-like</fullName>
    </submittedName>
</protein>
<organism evidence="1">
    <name type="scientific">Nicotiana tabacum</name>
    <name type="common">Common tobacco</name>
    <dbReference type="NCBI Taxonomy" id="4097"/>
    <lineage>
        <taxon>Eukaryota</taxon>
        <taxon>Viridiplantae</taxon>
        <taxon>Streptophyta</taxon>
        <taxon>Embryophyta</taxon>
        <taxon>Tracheophyta</taxon>
        <taxon>Spermatophyta</taxon>
        <taxon>Magnoliopsida</taxon>
        <taxon>eudicotyledons</taxon>
        <taxon>Gunneridae</taxon>
        <taxon>Pentapetalae</taxon>
        <taxon>asterids</taxon>
        <taxon>lamiids</taxon>
        <taxon>Solanales</taxon>
        <taxon>Solanaceae</taxon>
        <taxon>Nicotianoideae</taxon>
        <taxon>Nicotianeae</taxon>
        <taxon>Nicotiana</taxon>
    </lineage>
</organism>
<dbReference type="PANTHER" id="PTHR11439">
    <property type="entry name" value="GAG-POL-RELATED RETROTRANSPOSON"/>
    <property type="match status" value="1"/>
</dbReference>
<dbReference type="AlphaFoldDB" id="A0A1S4D834"/>
<gene>
    <name evidence="1" type="primary">LOC107826933</name>
</gene>
<dbReference type="PANTHER" id="PTHR11439:SF470">
    <property type="entry name" value="CYSTEINE-RICH RLK (RECEPTOR-LIKE PROTEIN KINASE) 8"/>
    <property type="match status" value="1"/>
</dbReference>